<evidence type="ECO:0000313" key="6">
    <source>
        <dbReference type="EMBL" id="AKB52927.1"/>
    </source>
</evidence>
<evidence type="ECO:0000259" key="5">
    <source>
        <dbReference type="PROSITE" id="PS50893"/>
    </source>
</evidence>
<keyword evidence="4 6" id="KW-0067">ATP-binding</keyword>
<keyword evidence="2" id="KW-0813">Transport</keyword>
<evidence type="ECO:0000256" key="3">
    <source>
        <dbReference type="ARBA" id="ARBA00022741"/>
    </source>
</evidence>
<dbReference type="GO" id="GO:0016887">
    <property type="term" value="F:ATP hydrolysis activity"/>
    <property type="evidence" value="ECO:0007669"/>
    <property type="project" value="InterPro"/>
</dbReference>
<dbReference type="InterPro" id="IPR027417">
    <property type="entry name" value="P-loop_NTPase"/>
</dbReference>
<dbReference type="InterPro" id="IPR050763">
    <property type="entry name" value="ABC_transporter_ATP-binding"/>
</dbReference>
<evidence type="ECO:0000313" key="7">
    <source>
        <dbReference type="Proteomes" id="UP000033038"/>
    </source>
</evidence>
<evidence type="ECO:0000256" key="4">
    <source>
        <dbReference type="ARBA" id="ARBA00022840"/>
    </source>
</evidence>
<dbReference type="SUPFAM" id="SSF52540">
    <property type="entry name" value="P-loop containing nucleoside triphosphate hydrolases"/>
    <property type="match status" value="1"/>
</dbReference>
<evidence type="ECO:0000256" key="2">
    <source>
        <dbReference type="ARBA" id="ARBA00022448"/>
    </source>
</evidence>
<dbReference type="InterPro" id="IPR003593">
    <property type="entry name" value="AAA+_ATPase"/>
</dbReference>
<sequence>MYLILMHTIEFESVSKSFSEKTILEDISFSVRQGEIFGLLGPNGAGKTTLIRLLLDIIRPDSGEIRVFGDFLSPTAKNRIGYLPEERGLYKKTRLLDMLVYLAQLKGIPEKQAHLNAESLLKSLELDQYKNKKVEELSKGMQQKIQFLSAIIHEPELLILDEPFSGLDPVNTKTIMTRILGLRAAGKTIILSTHMMEQAQKLCDRILMLNKGRRVLYGPVDEIRREHGKNSLIVEFAEKGDLNAIREISGIKKVIEHGKSVEIFPEEKISVQILLEELVRKANLIRFEKTLPSLNEIFIQTLESASND</sequence>
<comment type="similarity">
    <text evidence="1">Belongs to the ABC transporter superfamily.</text>
</comment>
<dbReference type="PANTHER" id="PTHR42711">
    <property type="entry name" value="ABC TRANSPORTER ATP-BINDING PROTEIN"/>
    <property type="match status" value="1"/>
</dbReference>
<dbReference type="PATRIC" id="fig|1434109.4.peg.4748"/>
<dbReference type="PROSITE" id="PS50893">
    <property type="entry name" value="ABC_TRANSPORTER_2"/>
    <property type="match status" value="1"/>
</dbReference>
<dbReference type="SMART" id="SM00382">
    <property type="entry name" value="AAA"/>
    <property type="match status" value="1"/>
</dbReference>
<dbReference type="Pfam" id="PF13732">
    <property type="entry name" value="DrrA1-3_C"/>
    <property type="match status" value="1"/>
</dbReference>
<dbReference type="GeneID" id="24825314"/>
<feature type="domain" description="ABC transporter" evidence="5">
    <location>
        <begin position="9"/>
        <end position="236"/>
    </location>
</feature>
<dbReference type="InterPro" id="IPR003439">
    <property type="entry name" value="ABC_transporter-like_ATP-bd"/>
</dbReference>
<dbReference type="KEGG" id="mbw:MSBRW_3674"/>
<name>A0A0E3QNZ7_METBA</name>
<dbReference type="AlphaFoldDB" id="A0A0E3QNZ7"/>
<dbReference type="HOGENOM" id="CLU_000604_1_2_2"/>
<dbReference type="RefSeq" id="WP_011306063.1">
    <property type="nucleotide sequence ID" value="NZ_CP009526.1"/>
</dbReference>
<dbReference type="GO" id="GO:0005524">
    <property type="term" value="F:ATP binding"/>
    <property type="evidence" value="ECO:0007669"/>
    <property type="project" value="UniProtKB-KW"/>
</dbReference>
<reference evidence="6 7" key="1">
    <citation type="submission" date="2014-07" db="EMBL/GenBank/DDBJ databases">
        <title>Methanogenic archaea and the global carbon cycle.</title>
        <authorList>
            <person name="Henriksen J.R."/>
            <person name="Luke J."/>
            <person name="Reinhart S."/>
            <person name="Benedict M.N."/>
            <person name="Youngblut N.D."/>
            <person name="Metcalf M.E."/>
            <person name="Whitaker R.J."/>
            <person name="Metcalf W.W."/>
        </authorList>
    </citation>
    <scope>NUCLEOTIDE SEQUENCE [LARGE SCALE GENOMIC DNA]</scope>
    <source>
        <strain evidence="6 7">Wiesmoor</strain>
    </source>
</reference>
<gene>
    <name evidence="6" type="ORF">MSBRW_3674</name>
</gene>
<proteinExistence type="inferred from homology"/>
<dbReference type="Proteomes" id="UP000033038">
    <property type="component" value="Chromosome"/>
</dbReference>
<dbReference type="PANTHER" id="PTHR42711:SF5">
    <property type="entry name" value="ABC TRANSPORTER ATP-BINDING PROTEIN NATA"/>
    <property type="match status" value="1"/>
</dbReference>
<dbReference type="Gene3D" id="3.40.50.300">
    <property type="entry name" value="P-loop containing nucleotide triphosphate hydrolases"/>
    <property type="match status" value="1"/>
</dbReference>
<accession>A0A0E3QNZ7</accession>
<organism evidence="6 7">
    <name type="scientific">Methanosarcina barkeri str. Wiesmoor</name>
    <dbReference type="NCBI Taxonomy" id="1434109"/>
    <lineage>
        <taxon>Archaea</taxon>
        <taxon>Methanobacteriati</taxon>
        <taxon>Methanobacteriota</taxon>
        <taxon>Stenosarchaea group</taxon>
        <taxon>Methanomicrobia</taxon>
        <taxon>Methanosarcinales</taxon>
        <taxon>Methanosarcinaceae</taxon>
        <taxon>Methanosarcina</taxon>
    </lineage>
</organism>
<protein>
    <submittedName>
        <fullName evidence="6">ABC transporter, ATP-binding protein</fullName>
    </submittedName>
</protein>
<keyword evidence="3" id="KW-0547">Nucleotide-binding</keyword>
<dbReference type="InterPro" id="IPR017871">
    <property type="entry name" value="ABC_transporter-like_CS"/>
</dbReference>
<dbReference type="EMBL" id="CP009526">
    <property type="protein sequence ID" value="AKB52927.1"/>
    <property type="molecule type" value="Genomic_DNA"/>
</dbReference>
<evidence type="ECO:0000256" key="1">
    <source>
        <dbReference type="ARBA" id="ARBA00005417"/>
    </source>
</evidence>
<dbReference type="InterPro" id="IPR025302">
    <property type="entry name" value="DrrA1/2-like_C"/>
</dbReference>
<dbReference type="Pfam" id="PF00005">
    <property type="entry name" value="ABC_tran"/>
    <property type="match status" value="1"/>
</dbReference>
<dbReference type="PROSITE" id="PS00211">
    <property type="entry name" value="ABC_TRANSPORTER_1"/>
    <property type="match status" value="1"/>
</dbReference>